<comment type="caution">
    <text evidence="2">The sequence shown here is derived from an EMBL/GenBank/DDBJ whole genome shotgun (WGS) entry which is preliminary data.</text>
</comment>
<dbReference type="RefSeq" id="WP_248253792.1">
    <property type="nucleotide sequence ID" value="NZ_JAIWJX010000002.1"/>
</dbReference>
<evidence type="ECO:0000313" key="3">
    <source>
        <dbReference type="Proteomes" id="UP001139011"/>
    </source>
</evidence>
<keyword evidence="3" id="KW-1185">Reference proteome</keyword>
<protein>
    <recommendedName>
        <fullName evidence="4">DUF4083 domain-containing protein</fullName>
    </recommendedName>
</protein>
<evidence type="ECO:0008006" key="4">
    <source>
        <dbReference type="Google" id="ProtNLM"/>
    </source>
</evidence>
<keyword evidence="1" id="KW-0472">Membrane</keyword>
<evidence type="ECO:0000256" key="1">
    <source>
        <dbReference type="SAM" id="Phobius"/>
    </source>
</evidence>
<accession>A0A9X2BEC1</accession>
<keyword evidence="1" id="KW-1133">Transmembrane helix</keyword>
<proteinExistence type="predicted"/>
<dbReference type="Proteomes" id="UP001139011">
    <property type="component" value="Unassembled WGS sequence"/>
</dbReference>
<feature type="transmembrane region" description="Helical" evidence="1">
    <location>
        <begin position="6"/>
        <end position="26"/>
    </location>
</feature>
<keyword evidence="1" id="KW-0812">Transmembrane</keyword>
<dbReference type="EMBL" id="JAIWJX010000002">
    <property type="protein sequence ID" value="MCK6258506.1"/>
    <property type="molecule type" value="Genomic_DNA"/>
</dbReference>
<evidence type="ECO:0000313" key="2">
    <source>
        <dbReference type="EMBL" id="MCK6258506.1"/>
    </source>
</evidence>
<reference evidence="2" key="1">
    <citation type="submission" date="2021-09" db="EMBL/GenBank/DDBJ databases">
        <title>Genome analysis of Fictibacillus sp. KIGAM418 isolated from marine sediment.</title>
        <authorList>
            <person name="Seo M.-J."/>
            <person name="Cho E.-S."/>
            <person name="Hwang C.Y."/>
        </authorList>
    </citation>
    <scope>NUCLEOTIDE SEQUENCE</scope>
    <source>
        <strain evidence="2">KIGAM418</strain>
    </source>
</reference>
<gene>
    <name evidence="2" type="ORF">LCY76_18185</name>
</gene>
<sequence>MSDLYLFFMIAMIGGLVMPIGTIILITKKITAPNDDLNKKIHHLEKEVEDLKRRL</sequence>
<dbReference type="AlphaFoldDB" id="A0A9X2BEC1"/>
<name>A0A9X2BEC1_9BACL</name>
<organism evidence="2 3">
    <name type="scientific">Fictibacillus marinisediminis</name>
    <dbReference type="NCBI Taxonomy" id="2878389"/>
    <lineage>
        <taxon>Bacteria</taxon>
        <taxon>Bacillati</taxon>
        <taxon>Bacillota</taxon>
        <taxon>Bacilli</taxon>
        <taxon>Bacillales</taxon>
        <taxon>Fictibacillaceae</taxon>
        <taxon>Fictibacillus</taxon>
    </lineage>
</organism>